<dbReference type="PANTHER" id="PTHR12526">
    <property type="entry name" value="GLYCOSYLTRANSFERASE"/>
    <property type="match status" value="1"/>
</dbReference>
<evidence type="ECO:0000259" key="6">
    <source>
        <dbReference type="Pfam" id="PF13439"/>
    </source>
</evidence>
<dbReference type="Proteomes" id="UP001431449">
    <property type="component" value="Unassembled WGS sequence"/>
</dbReference>
<evidence type="ECO:0000256" key="3">
    <source>
        <dbReference type="ARBA" id="ARBA00022679"/>
    </source>
</evidence>
<dbReference type="Pfam" id="PF00534">
    <property type="entry name" value="Glycos_transf_1"/>
    <property type="match status" value="1"/>
</dbReference>
<dbReference type="Gene3D" id="2.120.10.30">
    <property type="entry name" value="TolB, C-terminal domain"/>
    <property type="match status" value="1"/>
</dbReference>
<evidence type="ECO:0000259" key="5">
    <source>
        <dbReference type="Pfam" id="PF00534"/>
    </source>
</evidence>
<keyword evidence="8" id="KW-1185">Reference proteome</keyword>
<dbReference type="EMBL" id="JALNMH010000006">
    <property type="protein sequence ID" value="MCK7593779.1"/>
    <property type="molecule type" value="Genomic_DNA"/>
</dbReference>
<organism evidence="7 8">
    <name type="scientific">Pseudomarimonas salicorniae</name>
    <dbReference type="NCBI Taxonomy" id="2933270"/>
    <lineage>
        <taxon>Bacteria</taxon>
        <taxon>Pseudomonadati</taxon>
        <taxon>Pseudomonadota</taxon>
        <taxon>Gammaproteobacteria</taxon>
        <taxon>Lysobacterales</taxon>
        <taxon>Lysobacteraceae</taxon>
        <taxon>Pseudomarimonas</taxon>
    </lineage>
</organism>
<dbReference type="SUPFAM" id="SSF53756">
    <property type="entry name" value="UDP-Glycosyltransferase/glycogen phosphorylase"/>
    <property type="match status" value="1"/>
</dbReference>
<dbReference type="PANTHER" id="PTHR12526:SF640">
    <property type="entry name" value="COLANIC ACID BIOSYNTHESIS GLYCOSYLTRANSFERASE WCAL-RELATED"/>
    <property type="match status" value="1"/>
</dbReference>
<name>A0ABT0GGW8_9GAMM</name>
<feature type="domain" description="Glycosyltransferase subfamily 4-like N-terminal" evidence="6">
    <location>
        <begin position="128"/>
        <end position="288"/>
    </location>
</feature>
<accession>A0ABT0GGW8</accession>
<dbReference type="GO" id="GO:0016757">
    <property type="term" value="F:glycosyltransferase activity"/>
    <property type="evidence" value="ECO:0007669"/>
    <property type="project" value="UniProtKB-KW"/>
</dbReference>
<feature type="region of interest" description="Disordered" evidence="4">
    <location>
        <begin position="71"/>
        <end position="93"/>
    </location>
</feature>
<evidence type="ECO:0000256" key="4">
    <source>
        <dbReference type="SAM" id="MobiDB-lite"/>
    </source>
</evidence>
<dbReference type="InterPro" id="IPR011042">
    <property type="entry name" value="6-blade_b-propeller_TolB-like"/>
</dbReference>
<evidence type="ECO:0000256" key="2">
    <source>
        <dbReference type="ARBA" id="ARBA00022676"/>
    </source>
</evidence>
<dbReference type="Gene3D" id="3.40.50.2000">
    <property type="entry name" value="Glycogen Phosphorylase B"/>
    <property type="match status" value="2"/>
</dbReference>
<sequence>MTVDAWLKRLESSGTWDPDWYRRSNPDCDRSGLPPGEHFLRVGMVLQRSPAADLAPPQIRAAATSLGLLDPPPAPCHPTLQPAPQETGRASGSLPRTGVFEREGQLPWLEARQTLLVCSHAAGNALFGGERSFLDVLDGLLANRYNLVVTVPAIGSADYLQALVERCSRLACFPYPWWRQDRPLDEVAVRRFEDLIERCGAVAVHANTIVLREPLVAARRRGVAAVIHAREIVSGDEVLAQTIGAAPASIVAEVLSLADRVVANSAATAACFGNAEHIEVVPNPVDLADLDLAAAPVGPVVRFALISSNLEKKGVYQLVELARLLEHLDDARFVLVGPPSEATRDILHGRLDRSLPANLEFRDYARSPREALGGVDVVLNLSSCQESFGRTLLEAMAASKPVIAYDHGALGELVEHGRTGFLEPPGDVTRVAWRVEQLCKDRSLLASMGSAGRDRAQRSYSLHAFARRLGAVYRGLVVYGPGQVSTGTLAAGERLKLVLPHSNNSQFPDPFFVGGRPRFARCSSVKFVGEDLLVATSLIGQRMYLARFDIATGRTRIEGCIVTRDSQGAVSTDLMDFDGVDRLVTSNCEHRSISLYRVTDRGIEFEKSIRLEDAQAGYCHGVKFVPGRTDLVAVACSTGGHCVFLLSIETGQTVFRHTEGEWKPKDVCFAAPGRMLVASMAEHIDTRPGCVNRSRLSLLAFEPGSDAGQVLDSVEVEDCQMDGCLHLAGRVLVANQARDQILIFELEGERLKAAGELGGFEFPHAVDVDASGRLLAVASYGDNSVTLLRLPAQEAQARA</sequence>
<dbReference type="SUPFAM" id="SSF75011">
    <property type="entry name" value="3-carboxy-cis,cis-mucoante lactonizing enzyme"/>
    <property type="match status" value="1"/>
</dbReference>
<dbReference type="InterPro" id="IPR001296">
    <property type="entry name" value="Glyco_trans_1"/>
</dbReference>
<evidence type="ECO:0000256" key="1">
    <source>
        <dbReference type="ARBA" id="ARBA00009481"/>
    </source>
</evidence>
<comment type="caution">
    <text evidence="7">The sequence shown here is derived from an EMBL/GenBank/DDBJ whole genome shotgun (WGS) entry which is preliminary data.</text>
</comment>
<evidence type="ECO:0000313" key="7">
    <source>
        <dbReference type="EMBL" id="MCK7593779.1"/>
    </source>
</evidence>
<reference evidence="7" key="1">
    <citation type="submission" date="2022-04" db="EMBL/GenBank/DDBJ databases">
        <title>Lysobacter sp. CAU 1642 isolated from sea sand.</title>
        <authorList>
            <person name="Kim W."/>
        </authorList>
    </citation>
    <scope>NUCLEOTIDE SEQUENCE</scope>
    <source>
        <strain evidence="7">CAU 1642</strain>
    </source>
</reference>
<dbReference type="InterPro" id="IPR028098">
    <property type="entry name" value="Glyco_trans_4-like_N"/>
</dbReference>
<proteinExistence type="inferred from homology"/>
<gene>
    <name evidence="7" type="ORF">M0G41_08860</name>
</gene>
<keyword evidence="2 7" id="KW-0328">Glycosyltransferase</keyword>
<protein>
    <submittedName>
        <fullName evidence="7">Glycosyltransferase</fullName>
        <ecNumber evidence="7">2.4.-.-</ecNumber>
    </submittedName>
</protein>
<keyword evidence="3 7" id="KW-0808">Transferase</keyword>
<evidence type="ECO:0000313" key="8">
    <source>
        <dbReference type="Proteomes" id="UP001431449"/>
    </source>
</evidence>
<comment type="similarity">
    <text evidence="1">Belongs to the glycosyltransferase group 1 family. Glycosyltransferase 4 subfamily.</text>
</comment>
<dbReference type="RefSeq" id="WP_248208106.1">
    <property type="nucleotide sequence ID" value="NZ_JALNMH010000006.1"/>
</dbReference>
<dbReference type="Pfam" id="PF13439">
    <property type="entry name" value="Glyco_transf_4"/>
    <property type="match status" value="1"/>
</dbReference>
<dbReference type="EC" id="2.4.-.-" evidence="7"/>
<dbReference type="CDD" id="cd03801">
    <property type="entry name" value="GT4_PimA-like"/>
    <property type="match status" value="1"/>
</dbReference>
<feature type="domain" description="Glycosyl transferase family 1" evidence="5">
    <location>
        <begin position="305"/>
        <end position="454"/>
    </location>
</feature>